<dbReference type="Gene3D" id="3.30.565.10">
    <property type="entry name" value="Histidine kinase-like ATPase, C-terminal domain"/>
    <property type="match status" value="1"/>
</dbReference>
<keyword evidence="3" id="KW-0597">Phosphoprotein</keyword>
<dbReference type="AlphaFoldDB" id="A0A1D7TJ25"/>
<dbReference type="RefSeq" id="WP_069477801.1">
    <property type="nucleotide sequence ID" value="NZ_CP017111.1"/>
</dbReference>
<dbReference type="NCBIfam" id="TIGR00229">
    <property type="entry name" value="sensory_box"/>
    <property type="match status" value="1"/>
</dbReference>
<keyword evidence="9" id="KW-1133">Transmembrane helix</keyword>
<evidence type="ECO:0000313" key="12">
    <source>
        <dbReference type="Proteomes" id="UP000094609"/>
    </source>
</evidence>
<dbReference type="SUPFAM" id="SSF55874">
    <property type="entry name" value="ATPase domain of HSP90 chaperone/DNA topoisomerase II/histidine kinase"/>
    <property type="match status" value="1"/>
</dbReference>
<dbReference type="SMART" id="SM00388">
    <property type="entry name" value="HisKA"/>
    <property type="match status" value="1"/>
</dbReference>
<reference evidence="12" key="1">
    <citation type="submission" date="2016-08" db="EMBL/GenBank/DDBJ databases">
        <title>Complete genome sequence of the organohalide-respiring Epsilonproteobacterium Sulfurospirillum halorespirans.</title>
        <authorList>
            <person name="Goris T."/>
            <person name="Zimmermann J."/>
            <person name="Schenz B."/>
            <person name="Lemos M."/>
            <person name="Hackermueller J."/>
            <person name="Diekert G."/>
        </authorList>
    </citation>
    <scope>NUCLEOTIDE SEQUENCE [LARGE SCALE GENOMIC DNA]</scope>
    <source>
        <strain>DSM 13726</strain>
        <strain evidence="12">PCE-M2</strain>
    </source>
</reference>
<dbReference type="Proteomes" id="UP000094609">
    <property type="component" value="Chromosome"/>
</dbReference>
<gene>
    <name evidence="11" type="ORF">SHALO_1198</name>
</gene>
<dbReference type="SMART" id="SM00086">
    <property type="entry name" value="PAC"/>
    <property type="match status" value="1"/>
</dbReference>
<evidence type="ECO:0000313" key="11">
    <source>
        <dbReference type="EMBL" id="AOO64976.1"/>
    </source>
</evidence>
<dbReference type="PATRIC" id="fig|1193502.14.peg.1216"/>
<dbReference type="PANTHER" id="PTHR43065:SF10">
    <property type="entry name" value="PEROXIDE STRESS-ACTIVATED HISTIDINE KINASE MAK3"/>
    <property type="match status" value="1"/>
</dbReference>
<dbReference type="CDD" id="cd00082">
    <property type="entry name" value="HisKA"/>
    <property type="match status" value="1"/>
</dbReference>
<keyword evidence="4" id="KW-0808">Transferase</keyword>
<accession>A0A1D7TJ25</accession>
<dbReference type="Pfam" id="PF00512">
    <property type="entry name" value="HisKA"/>
    <property type="match status" value="1"/>
</dbReference>
<dbReference type="PANTHER" id="PTHR43065">
    <property type="entry name" value="SENSOR HISTIDINE KINASE"/>
    <property type="match status" value="1"/>
</dbReference>
<dbReference type="InterPro" id="IPR036890">
    <property type="entry name" value="HATPase_C_sf"/>
</dbReference>
<dbReference type="CDD" id="cd00075">
    <property type="entry name" value="HATPase"/>
    <property type="match status" value="1"/>
</dbReference>
<dbReference type="InterPro" id="IPR036097">
    <property type="entry name" value="HisK_dim/P_sf"/>
</dbReference>
<keyword evidence="8" id="KW-0902">Two-component regulatory system</keyword>
<evidence type="ECO:0000256" key="1">
    <source>
        <dbReference type="ARBA" id="ARBA00000085"/>
    </source>
</evidence>
<evidence type="ECO:0000256" key="4">
    <source>
        <dbReference type="ARBA" id="ARBA00022679"/>
    </source>
</evidence>
<dbReference type="Gene3D" id="3.30.450.20">
    <property type="entry name" value="PAS domain"/>
    <property type="match status" value="1"/>
</dbReference>
<evidence type="ECO:0000256" key="7">
    <source>
        <dbReference type="ARBA" id="ARBA00022840"/>
    </source>
</evidence>
<dbReference type="KEGG" id="shal:SHALO_1198"/>
<dbReference type="PROSITE" id="PS50109">
    <property type="entry name" value="HIS_KIN"/>
    <property type="match status" value="1"/>
</dbReference>
<dbReference type="CDD" id="cd00130">
    <property type="entry name" value="PAS"/>
    <property type="match status" value="1"/>
</dbReference>
<feature type="domain" description="Histidine kinase" evidence="10">
    <location>
        <begin position="187"/>
        <end position="404"/>
    </location>
</feature>
<dbReference type="InterPro" id="IPR005467">
    <property type="entry name" value="His_kinase_dom"/>
</dbReference>
<keyword evidence="9" id="KW-0812">Transmembrane</keyword>
<evidence type="ECO:0000256" key="6">
    <source>
        <dbReference type="ARBA" id="ARBA00022777"/>
    </source>
</evidence>
<sequence length="404" mass="45906">MSSLTLFATVFLIGFILLVGILWIYLLLQQKRKFKQLIDFAIEGMVVSHKGCVIEINVQALKIFGGTDKEEILGRPLIDFIAPESKALIQEQSTKRHTEMYECMLLRKDGTVFPGLVRGSIVKGFGKTVRISAIIDLTELKEAQYALQALNENLEMQVKVQIEKNRQQEMMLFQQSRHAQMGEMISMIAHQWRQPLNVLSLLAQNIVFKYKLQKLDERIMDEFKEDSMRQIVQMSKTIDDFRDFFKPDKSIKVFDIKQQLSNAVEMVKPIVAAHGIEIGFESEEGLKIESYPNEFGQSIINILNNAKDVLLESCGEFSKRITVRAKRGEAGKIMITIEDNGGGIDAFVMPYIFEPYFSTKGAKHGTGLGLYMSKIILEEHMHGHISVENTETGAKFEIVLQGLM</sequence>
<dbReference type="EC" id="2.7.13.3" evidence="2"/>
<dbReference type="GO" id="GO:0000155">
    <property type="term" value="F:phosphorelay sensor kinase activity"/>
    <property type="evidence" value="ECO:0007669"/>
    <property type="project" value="InterPro"/>
</dbReference>
<dbReference type="SMART" id="SM00091">
    <property type="entry name" value="PAS"/>
    <property type="match status" value="1"/>
</dbReference>
<dbReference type="InterPro" id="IPR035965">
    <property type="entry name" value="PAS-like_dom_sf"/>
</dbReference>
<keyword evidence="5" id="KW-0547">Nucleotide-binding</keyword>
<protein>
    <recommendedName>
        <fullName evidence="2">histidine kinase</fullName>
        <ecNumber evidence="2">2.7.13.3</ecNumber>
    </recommendedName>
</protein>
<dbReference type="InterPro" id="IPR003594">
    <property type="entry name" value="HATPase_dom"/>
</dbReference>
<evidence type="ECO:0000256" key="2">
    <source>
        <dbReference type="ARBA" id="ARBA00012438"/>
    </source>
</evidence>
<keyword evidence="7" id="KW-0067">ATP-binding</keyword>
<dbReference type="PRINTS" id="PR00344">
    <property type="entry name" value="BCTRLSENSOR"/>
</dbReference>
<dbReference type="EMBL" id="CP017111">
    <property type="protein sequence ID" value="AOO64976.1"/>
    <property type="molecule type" value="Genomic_DNA"/>
</dbReference>
<dbReference type="STRING" id="1193502.SHALO_1198"/>
<keyword evidence="6 11" id="KW-0418">Kinase</keyword>
<name>A0A1D7TJ25_9BACT</name>
<evidence type="ECO:0000259" key="10">
    <source>
        <dbReference type="PROSITE" id="PS50109"/>
    </source>
</evidence>
<feature type="transmembrane region" description="Helical" evidence="9">
    <location>
        <begin position="6"/>
        <end position="28"/>
    </location>
</feature>
<dbReference type="Gene3D" id="1.10.287.130">
    <property type="match status" value="1"/>
</dbReference>
<comment type="catalytic activity">
    <reaction evidence="1">
        <text>ATP + protein L-histidine = ADP + protein N-phospho-L-histidine.</text>
        <dbReference type="EC" id="2.7.13.3"/>
    </reaction>
</comment>
<dbReference type="Pfam" id="PF02518">
    <property type="entry name" value="HATPase_c"/>
    <property type="match status" value="1"/>
</dbReference>
<evidence type="ECO:0000256" key="9">
    <source>
        <dbReference type="SAM" id="Phobius"/>
    </source>
</evidence>
<dbReference type="InterPro" id="IPR003661">
    <property type="entry name" value="HisK_dim/P_dom"/>
</dbReference>
<organism evidence="11 12">
    <name type="scientific">Sulfurospirillum halorespirans DSM 13726</name>
    <dbReference type="NCBI Taxonomy" id="1193502"/>
    <lineage>
        <taxon>Bacteria</taxon>
        <taxon>Pseudomonadati</taxon>
        <taxon>Campylobacterota</taxon>
        <taxon>Epsilonproteobacteria</taxon>
        <taxon>Campylobacterales</taxon>
        <taxon>Sulfurospirillaceae</taxon>
        <taxon>Sulfurospirillum</taxon>
    </lineage>
</organism>
<dbReference type="SUPFAM" id="SSF55785">
    <property type="entry name" value="PYP-like sensor domain (PAS domain)"/>
    <property type="match status" value="1"/>
</dbReference>
<evidence type="ECO:0000256" key="5">
    <source>
        <dbReference type="ARBA" id="ARBA00022741"/>
    </source>
</evidence>
<proteinExistence type="predicted"/>
<evidence type="ECO:0000256" key="3">
    <source>
        <dbReference type="ARBA" id="ARBA00022553"/>
    </source>
</evidence>
<evidence type="ECO:0000256" key="8">
    <source>
        <dbReference type="ARBA" id="ARBA00023012"/>
    </source>
</evidence>
<keyword evidence="12" id="KW-1185">Reference proteome</keyword>
<dbReference type="InterPro" id="IPR004358">
    <property type="entry name" value="Sig_transdc_His_kin-like_C"/>
</dbReference>
<dbReference type="SMART" id="SM00387">
    <property type="entry name" value="HATPase_c"/>
    <property type="match status" value="1"/>
</dbReference>
<dbReference type="GO" id="GO:0005524">
    <property type="term" value="F:ATP binding"/>
    <property type="evidence" value="ECO:0007669"/>
    <property type="project" value="UniProtKB-KW"/>
</dbReference>
<dbReference type="Pfam" id="PF13426">
    <property type="entry name" value="PAS_9"/>
    <property type="match status" value="1"/>
</dbReference>
<dbReference type="SUPFAM" id="SSF47384">
    <property type="entry name" value="Homodimeric domain of signal transducing histidine kinase"/>
    <property type="match status" value="1"/>
</dbReference>
<keyword evidence="9" id="KW-0472">Membrane</keyword>
<dbReference type="InterPro" id="IPR001610">
    <property type="entry name" value="PAC"/>
</dbReference>
<dbReference type="InterPro" id="IPR000014">
    <property type="entry name" value="PAS"/>
</dbReference>